<evidence type="ECO:0000313" key="3">
    <source>
        <dbReference type="EMBL" id="NFN36131.1"/>
    </source>
</evidence>
<dbReference type="Proteomes" id="UP000473681">
    <property type="component" value="Unassembled WGS sequence"/>
</dbReference>
<organism evidence="2 5">
    <name type="scientific">Clostridium botulinum</name>
    <dbReference type="NCBI Taxonomy" id="1491"/>
    <lineage>
        <taxon>Bacteria</taxon>
        <taxon>Bacillati</taxon>
        <taxon>Bacillota</taxon>
        <taxon>Clostridia</taxon>
        <taxon>Eubacteriales</taxon>
        <taxon>Clostridiaceae</taxon>
        <taxon>Clostridium</taxon>
    </lineage>
</organism>
<reference evidence="4 5" key="1">
    <citation type="submission" date="2019-04" db="EMBL/GenBank/DDBJ databases">
        <title>Genome sequencing of Clostridium botulinum Groups I-IV and Clostridium butyricum.</title>
        <authorList>
            <person name="Brunt J."/>
            <person name="Van Vliet A.H.M."/>
            <person name="Stringer S.C."/>
            <person name="Carter A.T."/>
            <person name="Peck M.W."/>
        </authorList>
    </citation>
    <scope>NUCLEOTIDE SEQUENCE [LARGE SCALE GENOMIC DNA]</scope>
    <source>
        <strain evidence="2 5">1605</strain>
        <strain evidence="3 4">CB-K-33E</strain>
    </source>
</reference>
<feature type="domain" description="Two component regulator three Y" evidence="1">
    <location>
        <begin position="36"/>
        <end position="93"/>
    </location>
</feature>
<evidence type="ECO:0000313" key="4">
    <source>
        <dbReference type="Proteomes" id="UP000473681"/>
    </source>
</evidence>
<evidence type="ECO:0000313" key="2">
    <source>
        <dbReference type="EMBL" id="NFF87173.1"/>
    </source>
</evidence>
<proteinExistence type="predicted"/>
<evidence type="ECO:0000259" key="1">
    <source>
        <dbReference type="Pfam" id="PF07495"/>
    </source>
</evidence>
<feature type="domain" description="Two component regulator three Y" evidence="1">
    <location>
        <begin position="516"/>
        <end position="579"/>
    </location>
</feature>
<accession>A0A6B4FNF5</accession>
<feature type="domain" description="Two component regulator three Y" evidence="1">
    <location>
        <begin position="226"/>
        <end position="292"/>
    </location>
</feature>
<protein>
    <submittedName>
        <fullName evidence="2">Triple tyrosine motif-containing protein</fullName>
    </submittedName>
</protein>
<dbReference type="EMBL" id="SWVK01000019">
    <property type="protein sequence ID" value="NFN36131.1"/>
    <property type="molecule type" value="Genomic_DNA"/>
</dbReference>
<feature type="domain" description="Two component regulator three Y" evidence="1">
    <location>
        <begin position="324"/>
        <end position="385"/>
    </location>
</feature>
<evidence type="ECO:0000313" key="5">
    <source>
        <dbReference type="Proteomes" id="UP000476820"/>
    </source>
</evidence>
<dbReference type="EMBL" id="SWOV01000008">
    <property type="protein sequence ID" value="NFF87173.1"/>
    <property type="molecule type" value="Genomic_DNA"/>
</dbReference>
<feature type="domain" description="Two component regulator three Y" evidence="1">
    <location>
        <begin position="132"/>
        <end position="193"/>
    </location>
</feature>
<name>A0A6B4FNF5_CLOBO</name>
<dbReference type="OrthoDB" id="1925648at2"/>
<dbReference type="Pfam" id="PF07495">
    <property type="entry name" value="Y_Y_Y"/>
    <property type="match status" value="6"/>
</dbReference>
<dbReference type="RefSeq" id="WP_012450799.1">
    <property type="nucleotide sequence ID" value="NZ_CP010520.1"/>
</dbReference>
<dbReference type="AlphaFoldDB" id="A0A6B4FNF5"/>
<comment type="caution">
    <text evidence="2">The sequence shown here is derived from an EMBL/GenBank/DDBJ whole genome shotgun (WGS) entry which is preliminary data.</text>
</comment>
<dbReference type="Proteomes" id="UP000476820">
    <property type="component" value="Unassembled WGS sequence"/>
</dbReference>
<dbReference type="NCBIfam" id="NF010681">
    <property type="entry name" value="PRK14081.1"/>
    <property type="match status" value="1"/>
</dbReference>
<gene>
    <name evidence="2" type="ORF">FC774_04675</name>
    <name evidence="3" type="ORF">FDB51_13535</name>
</gene>
<feature type="domain" description="Two component regulator three Y" evidence="1">
    <location>
        <begin position="418"/>
        <end position="477"/>
    </location>
</feature>
<sequence>MMQELQLKNIELIFNKEKPQTRGTEINIKSQINNPKDDIEYKFIIGLNGIWTTIQDYSEKDNCCWKPVYEGEYTVMVQARNKEGIKSFDYVAKEDYLISNKDLVSLIDEVKIDKTSLNVGEKCSIEVKACEEELLYRFYVKGEQGWELIIDYTTDNTLLYTANNAGKKEFLIECKRVNSDDNFDDYTTVKIRVDDIEDVEITNFTCHNTEFIVGQELKFTLETKNEDNRTILYKFYKISKDGKATCVQDYSTKNYVAYKEYTQGSYRLLACAKDIFSNKEYDDRAVLLYNIKPYKDILIKGFTADLSSPQIIDTDIKFKAEVEGGINLLYRYKVKGSYEEDTGFIRNSEYVWKPRESGKYVISVFVKDASSQCEYEACEEIEFEIEKKGNKPVKIVDVVIDKEKSVLINQPVNIMVNSEGGTRLNYSFIIYRNKVKIEKIENSNRNWVNFTPEEKGDYEIEIIVKDRYSDKEFDAHTFVYLKANEYIPGEIDYIMLPLKNNYVVGDTIEFESIIQNTKSVLVKYVTKINGHLVEETEFIKNKKLRFIPKTSGKYTIEVYAKNIKCTDEYDSKKEVSIYINEAPPVINTEIIINKKKVKINNELSFEVKSTGGKDVCYEFYLMEHGNWNKVQSYSKKNYYSFMPFIKGKYKILVLSKSYYKNVNYEDYAEISFKVLD</sequence>
<dbReference type="InterPro" id="IPR011123">
    <property type="entry name" value="Y_Y_Y"/>
</dbReference>